<dbReference type="Proteomes" id="UP000475862">
    <property type="component" value="Unassembled WGS sequence"/>
</dbReference>
<feature type="transmembrane region" description="Helical" evidence="6">
    <location>
        <begin position="87"/>
        <end position="107"/>
    </location>
</feature>
<feature type="transmembrane region" description="Helical" evidence="6">
    <location>
        <begin position="239"/>
        <end position="260"/>
    </location>
</feature>
<comment type="similarity">
    <text evidence="6">Belongs to the insect chemoreceptor superfamily. Gustatory receptor (GR) family.</text>
</comment>
<keyword evidence="6" id="KW-0675">Receptor</keyword>
<evidence type="ECO:0000313" key="7">
    <source>
        <dbReference type="EMBL" id="KAE9537615.1"/>
    </source>
</evidence>
<dbReference type="EMBL" id="VYZN01000018">
    <property type="protein sequence ID" value="KAE9537615.1"/>
    <property type="molecule type" value="Genomic_DNA"/>
</dbReference>
<evidence type="ECO:0000256" key="6">
    <source>
        <dbReference type="RuleBase" id="RU363108"/>
    </source>
</evidence>
<keyword evidence="4 6" id="KW-1133">Transmembrane helix</keyword>
<comment type="function">
    <text evidence="6">Gustatory receptor which mediates acceptance or avoidance behavior, depending on its substrates.</text>
</comment>
<dbReference type="Pfam" id="PF08395">
    <property type="entry name" value="7tm_7"/>
    <property type="match status" value="1"/>
</dbReference>
<dbReference type="OrthoDB" id="6618169at2759"/>
<evidence type="ECO:0000256" key="1">
    <source>
        <dbReference type="ARBA" id="ARBA00004651"/>
    </source>
</evidence>
<keyword evidence="2 6" id="KW-1003">Cell membrane</keyword>
<dbReference type="InterPro" id="IPR013604">
    <property type="entry name" value="7TM_chemorcpt"/>
</dbReference>
<proteinExistence type="inferred from homology"/>
<reference evidence="7 8" key="1">
    <citation type="submission" date="2019-08" db="EMBL/GenBank/DDBJ databases">
        <title>The genome of the soybean aphid Biotype 1, its phylome, world population structure and adaptation to the North American continent.</title>
        <authorList>
            <person name="Giordano R."/>
            <person name="Donthu R.K."/>
            <person name="Hernandez A.G."/>
            <person name="Wright C.L."/>
            <person name="Zimin A.V."/>
        </authorList>
    </citation>
    <scope>NUCLEOTIDE SEQUENCE [LARGE SCALE GENOMIC DNA]</scope>
    <source>
        <tissue evidence="7">Whole aphids</tissue>
    </source>
</reference>
<dbReference type="AlphaFoldDB" id="A0A6G0TTY4"/>
<evidence type="ECO:0000256" key="5">
    <source>
        <dbReference type="ARBA" id="ARBA00023136"/>
    </source>
</evidence>
<accession>A0A6G0TTY4</accession>
<evidence type="ECO:0000256" key="2">
    <source>
        <dbReference type="ARBA" id="ARBA00022475"/>
    </source>
</evidence>
<feature type="transmembrane region" description="Helical" evidence="6">
    <location>
        <begin position="7"/>
        <end position="24"/>
    </location>
</feature>
<dbReference type="GO" id="GO:0050909">
    <property type="term" value="P:sensory perception of taste"/>
    <property type="evidence" value="ECO:0007669"/>
    <property type="project" value="InterPro"/>
</dbReference>
<name>A0A6G0TTY4_APHGL</name>
<comment type="caution">
    <text evidence="6">Lacks conserved residue(s) required for the propagation of feature annotation.</text>
</comment>
<dbReference type="GO" id="GO:0005886">
    <property type="term" value="C:plasma membrane"/>
    <property type="evidence" value="ECO:0007669"/>
    <property type="project" value="UniProtKB-SubCell"/>
</dbReference>
<evidence type="ECO:0000256" key="4">
    <source>
        <dbReference type="ARBA" id="ARBA00022989"/>
    </source>
</evidence>
<evidence type="ECO:0000256" key="3">
    <source>
        <dbReference type="ARBA" id="ARBA00022692"/>
    </source>
</evidence>
<evidence type="ECO:0000313" key="8">
    <source>
        <dbReference type="Proteomes" id="UP000475862"/>
    </source>
</evidence>
<feature type="transmembrane region" description="Helical" evidence="6">
    <location>
        <begin position="142"/>
        <end position="163"/>
    </location>
</feature>
<comment type="caution">
    <text evidence="7">The sequence shown here is derived from an EMBL/GenBank/DDBJ whole genome shotgun (WGS) entry which is preliminary data.</text>
</comment>
<organism evidence="7 8">
    <name type="scientific">Aphis glycines</name>
    <name type="common">Soybean aphid</name>
    <dbReference type="NCBI Taxonomy" id="307491"/>
    <lineage>
        <taxon>Eukaryota</taxon>
        <taxon>Metazoa</taxon>
        <taxon>Ecdysozoa</taxon>
        <taxon>Arthropoda</taxon>
        <taxon>Hexapoda</taxon>
        <taxon>Insecta</taxon>
        <taxon>Pterygota</taxon>
        <taxon>Neoptera</taxon>
        <taxon>Paraneoptera</taxon>
        <taxon>Hemiptera</taxon>
        <taxon>Sternorrhyncha</taxon>
        <taxon>Aphidomorpha</taxon>
        <taxon>Aphidoidea</taxon>
        <taxon>Aphididae</taxon>
        <taxon>Aphidini</taxon>
        <taxon>Aphis</taxon>
        <taxon>Aphis</taxon>
    </lineage>
</organism>
<keyword evidence="6" id="KW-0807">Transducer</keyword>
<keyword evidence="8" id="KW-1185">Reference proteome</keyword>
<protein>
    <recommendedName>
        <fullName evidence="6">Gustatory receptor</fullName>
    </recommendedName>
</protein>
<keyword evidence="3 6" id="KW-0812">Transmembrane</keyword>
<dbReference type="GO" id="GO:0007165">
    <property type="term" value="P:signal transduction"/>
    <property type="evidence" value="ECO:0007669"/>
    <property type="project" value="UniProtKB-KW"/>
</dbReference>
<gene>
    <name evidence="7" type="ORF">AGLY_006638</name>
</gene>
<sequence length="338" mass="39673">MFHILRYLIIGVSILAIYDANLRIKVDDSEISEITSLIMLGCFELMMVGKFISTICRLFYDNQLSTALTKLETIHEKLIQLNVVRPINIKIDCFTVVGILGINSYFLTYNMSMVFWYKYKSHHTTTVFNIRLMILNLTQIEWFISNVCPFVALFEYILVILYIKWLVNKINGHIMEGYSTISTLRDMYLDVVECLNYVNRSIYGLSGIVGLIGTNFVQILNTLYRGLFFPTENLDDVDIITSVIEVSIKIINIILLYKIGHITEKEVNRMSLVLHKRSVIERNPRIKRQIKYFILRRLHEHYRFEMYGMCQINLRQLLTLSNKLCSYLVIQILFKLNK</sequence>
<feature type="transmembrane region" description="Helical" evidence="6">
    <location>
        <begin position="202"/>
        <end position="219"/>
    </location>
</feature>
<comment type="subcellular location">
    <subcellularLocation>
        <location evidence="1 6">Cell membrane</location>
        <topology evidence="1 6">Multi-pass membrane protein</topology>
    </subcellularLocation>
</comment>
<feature type="transmembrane region" description="Helical" evidence="6">
    <location>
        <begin position="36"/>
        <end position="60"/>
    </location>
</feature>
<keyword evidence="5 6" id="KW-0472">Membrane</keyword>